<dbReference type="Gene3D" id="3.20.20.80">
    <property type="entry name" value="Glycosidases"/>
    <property type="match status" value="1"/>
</dbReference>
<dbReference type="Pfam" id="PF00128">
    <property type="entry name" value="Alpha-amylase"/>
    <property type="match status" value="1"/>
</dbReference>
<protein>
    <recommendedName>
        <fullName evidence="4">Sucrose phosphorylase</fullName>
        <ecNumber evidence="4">2.4.1.7</ecNumber>
    </recommendedName>
    <alternativeName>
        <fullName evidence="4">Sucrose glucosyltransferase</fullName>
    </alternativeName>
</protein>
<keyword evidence="7" id="KW-1185">Reference proteome</keyword>
<keyword evidence="2 4" id="KW-0328">Glycosyltransferase</keyword>
<sequence length="599" mass="68015">MISIDIGPSEDGQERERKVMTMGEIHLTESKRARILDNLTFVYGEEKAHKTYEAIADMLEDVQAKPAKQWVDEQDVMLITYGDSIREEGESPLSSLHRFLNDNMKDKLTNVHLLPFYPYSSDDGFSVIDYEQVDPALGNWSDILKLHEDYHLMFDAVINHISQESEWFQQYLKGDPAFASYFIEADPNEDYRSVTRPRALPLLTPFETANGLKHIWTTFSDDQIDLNYENEQVLLHILRILLMYVDRGARFLRLDAIGFMWKKLGTTSIHLEEAHRLIQVMRDVLESAAPGTILITETNVPHKENISYFGNGHNEAHMVYQFPLPPLTLHALQTGRARKLSEWADSLEPTTAETSFFNFLASHDGIGVRPVEGLLTKEEVQAMVDKVQQHGGFVSYKDNGDGTKSPYELNINYMDALSAPEEQQDMRVARFMAAQSILLSMQGVPGIYIHSLLGSQNDLEGVKKTGRNRSINREKLERKAVQAELDREGSLRHDVFTSFQKLIAMRQGSKAFHPNGEQKVLMLDDRVFSLLRTSPDRDEAVAVLINVSDEQVTLERSAQELGLTASETATDLMTGNVVECGADRISLTLEPYQVMWLNQ</sequence>
<comment type="caution">
    <text evidence="6">The sequence shown here is derived from an EMBL/GenBank/DDBJ whole genome shotgun (WGS) entry which is preliminary data.</text>
</comment>
<dbReference type="CDD" id="cd11356">
    <property type="entry name" value="AmyAc_Sucrose_phosphorylase-like_1"/>
    <property type="match status" value="1"/>
</dbReference>
<organism evidence="6 7">
    <name type="scientific">Marinicrinis sediminis</name>
    <dbReference type="NCBI Taxonomy" id="1652465"/>
    <lineage>
        <taxon>Bacteria</taxon>
        <taxon>Bacillati</taxon>
        <taxon>Bacillota</taxon>
        <taxon>Bacilli</taxon>
        <taxon>Bacillales</taxon>
        <taxon>Paenibacillaceae</taxon>
    </lineage>
</organism>
<name>A0ABW5R6T0_9BACL</name>
<evidence type="ECO:0000256" key="4">
    <source>
        <dbReference type="PIRNR" id="PIRNR003059"/>
    </source>
</evidence>
<evidence type="ECO:0000256" key="3">
    <source>
        <dbReference type="ARBA" id="ARBA00022679"/>
    </source>
</evidence>
<dbReference type="RefSeq" id="WP_379928155.1">
    <property type="nucleotide sequence ID" value="NZ_JBHUMM010000005.1"/>
</dbReference>
<reference evidence="7" key="1">
    <citation type="journal article" date="2019" name="Int. J. Syst. Evol. Microbiol.">
        <title>The Global Catalogue of Microorganisms (GCM) 10K type strain sequencing project: providing services to taxonomists for standard genome sequencing and annotation.</title>
        <authorList>
            <consortium name="The Broad Institute Genomics Platform"/>
            <consortium name="The Broad Institute Genome Sequencing Center for Infectious Disease"/>
            <person name="Wu L."/>
            <person name="Ma J."/>
        </authorList>
    </citation>
    <scope>NUCLEOTIDE SEQUENCE [LARGE SCALE GENOMIC DNA]</scope>
    <source>
        <strain evidence="7">KCTC 33676</strain>
    </source>
</reference>
<dbReference type="InterPro" id="IPR045857">
    <property type="entry name" value="O16G_dom_2"/>
</dbReference>
<dbReference type="Gene3D" id="2.60.40.1180">
    <property type="entry name" value="Golgi alpha-mannosidase II"/>
    <property type="match status" value="1"/>
</dbReference>
<dbReference type="EMBL" id="JBHUMM010000005">
    <property type="protein sequence ID" value="MFD2670732.1"/>
    <property type="molecule type" value="Genomic_DNA"/>
</dbReference>
<accession>A0ABW5R6T0</accession>
<dbReference type="InterPro" id="IPR016377">
    <property type="entry name" value="Sucrose_GGa_phosphorylase-rel"/>
</dbReference>
<evidence type="ECO:0000259" key="5">
    <source>
        <dbReference type="SMART" id="SM00642"/>
    </source>
</evidence>
<dbReference type="SUPFAM" id="SSF51011">
    <property type="entry name" value="Glycosyl hydrolase domain"/>
    <property type="match status" value="1"/>
</dbReference>
<dbReference type="PIRSF" id="PIRSF003059">
    <property type="entry name" value="Sucrose_phosphorylase"/>
    <property type="match status" value="1"/>
</dbReference>
<dbReference type="InterPro" id="IPR006047">
    <property type="entry name" value="GH13_cat_dom"/>
</dbReference>
<dbReference type="InterPro" id="IPR033746">
    <property type="entry name" value="GGa_phosphorylase"/>
</dbReference>
<evidence type="ECO:0000256" key="2">
    <source>
        <dbReference type="ARBA" id="ARBA00022676"/>
    </source>
</evidence>
<dbReference type="EC" id="2.4.1.7" evidence="4"/>
<dbReference type="InterPro" id="IPR013780">
    <property type="entry name" value="Glyco_hydro_b"/>
</dbReference>
<dbReference type="SUPFAM" id="SSF51445">
    <property type="entry name" value="(Trans)glycosidases"/>
    <property type="match status" value="1"/>
</dbReference>
<dbReference type="PANTHER" id="PTHR38784:SF1">
    <property type="entry name" value="SUCROSE PHOSPHORYLASE"/>
    <property type="match status" value="1"/>
</dbReference>
<feature type="domain" description="Glycosyl hydrolase family 13 catalytic" evidence="5">
    <location>
        <begin position="93"/>
        <end position="506"/>
    </location>
</feature>
<comment type="catalytic activity">
    <reaction evidence="4">
        <text>sucrose + phosphate = D-fructose + alpha-D-glucose 1-phosphate</text>
        <dbReference type="Rhea" id="RHEA:24048"/>
        <dbReference type="ChEBI" id="CHEBI:17992"/>
        <dbReference type="ChEBI" id="CHEBI:37721"/>
        <dbReference type="ChEBI" id="CHEBI:43474"/>
        <dbReference type="ChEBI" id="CHEBI:58601"/>
        <dbReference type="EC" id="2.4.1.7"/>
    </reaction>
</comment>
<proteinExistence type="inferred from homology"/>
<dbReference type="Proteomes" id="UP001597497">
    <property type="component" value="Unassembled WGS sequence"/>
</dbReference>
<dbReference type="SMART" id="SM00642">
    <property type="entry name" value="Aamy"/>
    <property type="match status" value="1"/>
</dbReference>
<keyword evidence="6" id="KW-0378">Hydrolase</keyword>
<evidence type="ECO:0000256" key="1">
    <source>
        <dbReference type="ARBA" id="ARBA00008452"/>
    </source>
</evidence>
<dbReference type="PANTHER" id="PTHR38784">
    <property type="entry name" value="SUCROSE PHOSPHORYLASE"/>
    <property type="match status" value="1"/>
</dbReference>
<comment type="similarity">
    <text evidence="1 4">Belongs to the glycosyl hydrolase 13 family. Sucrose phosphorylase subfamily.</text>
</comment>
<evidence type="ECO:0000313" key="6">
    <source>
        <dbReference type="EMBL" id="MFD2670732.1"/>
    </source>
</evidence>
<gene>
    <name evidence="6" type="ORF">ACFSUC_03795</name>
</gene>
<dbReference type="Gene3D" id="3.90.400.10">
    <property type="entry name" value="Oligo-1,6-glucosidase, Domain 2"/>
    <property type="match status" value="1"/>
</dbReference>
<evidence type="ECO:0000313" key="7">
    <source>
        <dbReference type="Proteomes" id="UP001597497"/>
    </source>
</evidence>
<dbReference type="InterPro" id="IPR017853">
    <property type="entry name" value="GH"/>
</dbReference>
<keyword evidence="3 4" id="KW-0808">Transferase</keyword>
<dbReference type="GO" id="GO:0016787">
    <property type="term" value="F:hydrolase activity"/>
    <property type="evidence" value="ECO:0007669"/>
    <property type="project" value="UniProtKB-KW"/>
</dbReference>